<name>A0A812E6Z0_ACAPH</name>
<evidence type="ECO:0000313" key="3">
    <source>
        <dbReference type="EMBL" id="CAE1318542.1"/>
    </source>
</evidence>
<dbReference type="AlphaFoldDB" id="A0A812E6Z0"/>
<proteinExistence type="predicted"/>
<dbReference type="PANTHER" id="PTHR19446">
    <property type="entry name" value="REVERSE TRANSCRIPTASES"/>
    <property type="match status" value="1"/>
</dbReference>
<reference evidence="3" key="1">
    <citation type="submission" date="2021-01" db="EMBL/GenBank/DDBJ databases">
        <authorList>
            <person name="Li R."/>
            <person name="Bekaert M."/>
        </authorList>
    </citation>
    <scope>NUCLEOTIDE SEQUENCE</scope>
    <source>
        <strain evidence="3">Farmed</strain>
    </source>
</reference>
<organism evidence="3 4">
    <name type="scientific">Acanthosepion pharaonis</name>
    <name type="common">Pharaoh cuttlefish</name>
    <name type="synonym">Sepia pharaonis</name>
    <dbReference type="NCBI Taxonomy" id="158019"/>
    <lineage>
        <taxon>Eukaryota</taxon>
        <taxon>Metazoa</taxon>
        <taxon>Spiralia</taxon>
        <taxon>Lophotrochozoa</taxon>
        <taxon>Mollusca</taxon>
        <taxon>Cephalopoda</taxon>
        <taxon>Coleoidea</taxon>
        <taxon>Decapodiformes</taxon>
        <taxon>Sepiida</taxon>
        <taxon>Sepiina</taxon>
        <taxon>Sepiidae</taxon>
        <taxon>Acanthosepion</taxon>
    </lineage>
</organism>
<dbReference type="OrthoDB" id="6142323at2759"/>
<dbReference type="InterPro" id="IPR043502">
    <property type="entry name" value="DNA/RNA_pol_sf"/>
</dbReference>
<keyword evidence="4" id="KW-1185">Reference proteome</keyword>
<dbReference type="Proteomes" id="UP000597762">
    <property type="component" value="Unassembled WGS sequence"/>
</dbReference>
<protein>
    <recommendedName>
        <fullName evidence="2">Reverse transcriptase domain-containing protein</fullName>
    </recommendedName>
</protein>
<evidence type="ECO:0000259" key="2">
    <source>
        <dbReference type="Pfam" id="PF00078"/>
    </source>
</evidence>
<feature type="domain" description="Reverse transcriptase" evidence="2">
    <location>
        <begin position="289"/>
        <end position="405"/>
    </location>
</feature>
<gene>
    <name evidence="3" type="ORF">SPHA_68978</name>
</gene>
<dbReference type="CDD" id="cd01650">
    <property type="entry name" value="RT_nLTR_like"/>
    <property type="match status" value="1"/>
</dbReference>
<dbReference type="InterPro" id="IPR000477">
    <property type="entry name" value="RT_dom"/>
</dbReference>
<sequence length="547" mass="62274">MTVSLGTKSIISSSSHSGPRVSWTVAHSGQPKQAMSMAPTIYWQTGAEIQLRFLNRFDGLQALQPIEYSAEDSWQLFKSSVNEVASQTLGKTRRRAKDWISGRTIELANQTKRARCFENDDFRRFRRETARSAKADLNTYWRNVTAVMEQAASVGDFRKLYQTSRLSEVLLDTNGTPISQMADRTIRWKQDFKTLLNHDPPFQHTTSTLTNAPEYDANCDSPTEEEICDVIKRLKNNKDAGEDSLPAELYKSCPNLMARCLHPMLDAVWRSEQLPQDRSDAILLPFYKKGDRRDCRNYRGISLIDVASKIFSIIVLRRFQNIRDRRTRPNQAGFRRGRGCIDHIFSLRRILEQRWAYHQSTVVCFIDFTAAFDSVDRRSLWDIMRHDGFPSKLLNLIKVYYAHTRTRWVRLAPPVYGRTHHRASAKDVCSLPSCSTTLLTGSWRIALVGLAGVRVGHDCSITDLDYADDVAILSESYAEVQFSRMAKMVGMNINSSKTKILSANYPLPDRVAVTLDGEAVEEIMHPSSGIKSFSLLISHVNVYSLCH</sequence>
<feature type="region of interest" description="Disordered" evidence="1">
    <location>
        <begin position="1"/>
        <end position="24"/>
    </location>
</feature>
<dbReference type="SUPFAM" id="SSF56672">
    <property type="entry name" value="DNA/RNA polymerases"/>
    <property type="match status" value="1"/>
</dbReference>
<dbReference type="Pfam" id="PF00078">
    <property type="entry name" value="RVT_1"/>
    <property type="match status" value="1"/>
</dbReference>
<evidence type="ECO:0000256" key="1">
    <source>
        <dbReference type="SAM" id="MobiDB-lite"/>
    </source>
</evidence>
<accession>A0A812E6Z0</accession>
<dbReference type="EMBL" id="CAHIKZ030005042">
    <property type="protein sequence ID" value="CAE1318542.1"/>
    <property type="molecule type" value="Genomic_DNA"/>
</dbReference>
<evidence type="ECO:0000313" key="4">
    <source>
        <dbReference type="Proteomes" id="UP000597762"/>
    </source>
</evidence>
<comment type="caution">
    <text evidence="3">The sequence shown here is derived from an EMBL/GenBank/DDBJ whole genome shotgun (WGS) entry which is preliminary data.</text>
</comment>